<dbReference type="Proteomes" id="UP000383932">
    <property type="component" value="Unassembled WGS sequence"/>
</dbReference>
<feature type="compositionally biased region" description="Gly residues" evidence="16">
    <location>
        <begin position="1"/>
        <end position="10"/>
    </location>
</feature>
<keyword evidence="6" id="KW-0067">ATP-binding</keyword>
<evidence type="ECO:0000256" key="9">
    <source>
        <dbReference type="ARBA" id="ARBA00023274"/>
    </source>
</evidence>
<keyword evidence="3" id="KW-0690">Ribosome biogenesis</keyword>
<dbReference type="FunFam" id="2.40.10.230:FF:000001">
    <property type="entry name" value="H/ACA ribonucleoprotein complex subunit"/>
    <property type="match status" value="1"/>
</dbReference>
<accession>A0A5N5QXD3</accession>
<feature type="domain" description="Helicase C-terminal" evidence="18">
    <location>
        <begin position="505"/>
        <end position="677"/>
    </location>
</feature>
<evidence type="ECO:0000256" key="1">
    <source>
        <dbReference type="ARBA" id="ARBA00004604"/>
    </source>
</evidence>
<dbReference type="GO" id="GO:0043138">
    <property type="term" value="F:3'-5' DNA helicase activity"/>
    <property type="evidence" value="ECO:0007669"/>
    <property type="project" value="UniProtKB-EC"/>
</dbReference>
<proteinExistence type="inferred from homology"/>
<dbReference type="InterPro" id="IPR001650">
    <property type="entry name" value="Helicase_C-like"/>
</dbReference>
<dbReference type="GO" id="GO:0000724">
    <property type="term" value="P:double-strand break repair via homologous recombination"/>
    <property type="evidence" value="ECO:0007669"/>
    <property type="project" value="TreeGrafter"/>
</dbReference>
<dbReference type="Pfam" id="PF04410">
    <property type="entry name" value="Gar1"/>
    <property type="match status" value="1"/>
</dbReference>
<evidence type="ECO:0000256" key="11">
    <source>
        <dbReference type="ARBA" id="ARBA00034808"/>
    </source>
</evidence>
<dbReference type="EC" id="5.6.2.4" evidence="11"/>
<dbReference type="SUPFAM" id="SSF50447">
    <property type="entry name" value="Translation proteins"/>
    <property type="match status" value="1"/>
</dbReference>
<keyword evidence="20" id="KW-1185">Reference proteome</keyword>
<protein>
    <recommendedName>
        <fullName evidence="13">H/ACA ribonucleoprotein complex subunit GAR1</fullName>
        <ecNumber evidence="11">5.6.2.4</ecNumber>
    </recommendedName>
    <alternativeName>
        <fullName evidence="15">H/ACA ribonucleoprotein complex subunit gar1</fullName>
    </alternativeName>
    <alternativeName>
        <fullName evidence="14">snoRNP protein GAR1</fullName>
    </alternativeName>
</protein>
<dbReference type="PANTHER" id="PTHR13710:SF154">
    <property type="entry name" value="RECQ HELICASE, PUTATIVE (AFU_ORTHOLOGUE AFUA_6G14720)-RELATED"/>
    <property type="match status" value="1"/>
</dbReference>
<dbReference type="OrthoDB" id="2187159at2759"/>
<dbReference type="GO" id="GO:0009378">
    <property type="term" value="F:four-way junction helicase activity"/>
    <property type="evidence" value="ECO:0007669"/>
    <property type="project" value="TreeGrafter"/>
</dbReference>
<evidence type="ECO:0000256" key="16">
    <source>
        <dbReference type="SAM" id="MobiDB-lite"/>
    </source>
</evidence>
<keyword evidence="8" id="KW-0539">Nucleus</keyword>
<dbReference type="Gene3D" id="3.40.50.300">
    <property type="entry name" value="P-loop containing nucleotide triphosphate hydrolases"/>
    <property type="match status" value="2"/>
</dbReference>
<dbReference type="AlphaFoldDB" id="A0A5N5QXD3"/>
<sequence length="847" mass="94102">MSRGGFGRGGRGAERGARGGGRGGGRGGFQRQDYGPPENVLAAIAELGSFVHAVEDEMLCSSLIPDKVPHFNAPIYLQNKSQIGKIDEILGPVNEVYFSVKMEPGMVATSFKQGDKVYVSDQKLLPIERFLPKPKVIGGKIESKLRLLDTSNAKIFTVCLQNEAKQEVQLEVVGAVPQEGAPSLEAEGCAEPAGVLGVAHLEVVAGSAVGGVEAEVAGVANRPSSKTSEFLHWPNVISRRSVMTLPQTIELPHPLSAIAFLPPLQWPHRYNPIQNIKGNFPAFIDLTILKQRLVIDDIVKNPNKDQFIIAATGSGKSLLYELPAILPQSAGKTTIVFIPRVSIIRSELARLQQCGIPAESRYNIQSANSMQQLQEQNQRFARALREPALLPKLLLVTPNQLEYTGTNFQLILNGLCEHGLVQRFLSQLPILREKYPDIPISVLSASVSPDTVQNLSLALNITHEPKMFPLDRPNIYYHILSKLSSGEDGKMNGEPSLRELSQIVPVIHLARNVHPEGSGLVFCRTKKGCLRFAQLLKDRGVQAEAFDSELNNSDAGFLTFCKWRDNDPSVQILVSTVCAHIMFWFCSLTTTQNTLSSGVHKPDIRFVVHTSIPTSGIDGYMQETGRAGRDNLNATCLLLYSFGDAFKVAQQTAYETNSLLALLWLINSTNCRRRALLSYYGDKLFRYTSPNSRCCDVCDGMTGERPSLDVTSLASRVLRYCESRQDMKGRKDLARRLSECFNAKGHREPTQDMWDRFIQWLIVEQYLEVQRPGERGGGQLKVVRSPKTNNLLRQGGQQVHLPWSLRFNELHVRKADEDFPLRWTEEVVRSLDTHEEIASSRESSQEL</sequence>
<dbReference type="InterPro" id="IPR011545">
    <property type="entry name" value="DEAD/DEAH_box_helicase_dom"/>
</dbReference>
<evidence type="ECO:0000256" key="6">
    <source>
        <dbReference type="ARBA" id="ARBA00022840"/>
    </source>
</evidence>
<evidence type="ECO:0000256" key="3">
    <source>
        <dbReference type="ARBA" id="ARBA00022517"/>
    </source>
</evidence>
<keyword evidence="9" id="KW-0687">Ribonucleoprotein</keyword>
<evidence type="ECO:0000259" key="17">
    <source>
        <dbReference type="PROSITE" id="PS51192"/>
    </source>
</evidence>
<organism evidence="19 20">
    <name type="scientific">Ceratobasidium theobromae</name>
    <dbReference type="NCBI Taxonomy" id="1582974"/>
    <lineage>
        <taxon>Eukaryota</taxon>
        <taxon>Fungi</taxon>
        <taxon>Dikarya</taxon>
        <taxon>Basidiomycota</taxon>
        <taxon>Agaricomycotina</taxon>
        <taxon>Agaricomycetes</taxon>
        <taxon>Cantharellales</taxon>
        <taxon>Ceratobasidiaceae</taxon>
        <taxon>Ceratobasidium</taxon>
    </lineage>
</organism>
<dbReference type="GO" id="GO:0005694">
    <property type="term" value="C:chromosome"/>
    <property type="evidence" value="ECO:0007669"/>
    <property type="project" value="TreeGrafter"/>
</dbReference>
<dbReference type="Pfam" id="PF00271">
    <property type="entry name" value="Helicase_C"/>
    <property type="match status" value="1"/>
</dbReference>
<dbReference type="GO" id="GO:0005737">
    <property type="term" value="C:cytoplasm"/>
    <property type="evidence" value="ECO:0007669"/>
    <property type="project" value="TreeGrafter"/>
</dbReference>
<dbReference type="EMBL" id="SSOP01000001">
    <property type="protein sequence ID" value="KAB5596400.1"/>
    <property type="molecule type" value="Genomic_DNA"/>
</dbReference>
<dbReference type="InterPro" id="IPR032284">
    <property type="entry name" value="RecQ_Zn-bd"/>
</dbReference>
<name>A0A5N5QXD3_9AGAM</name>
<dbReference type="PROSITE" id="PS51192">
    <property type="entry name" value="HELICASE_ATP_BIND_1"/>
    <property type="match status" value="1"/>
</dbReference>
<dbReference type="GO" id="GO:1990904">
    <property type="term" value="C:ribonucleoprotein complex"/>
    <property type="evidence" value="ECO:0007669"/>
    <property type="project" value="UniProtKB-KW"/>
</dbReference>
<dbReference type="GO" id="GO:0006364">
    <property type="term" value="P:rRNA processing"/>
    <property type="evidence" value="ECO:0007669"/>
    <property type="project" value="UniProtKB-KW"/>
</dbReference>
<keyword evidence="5" id="KW-0547">Nucleotide-binding</keyword>
<dbReference type="PROSITE" id="PS51194">
    <property type="entry name" value="HELICASE_CTER"/>
    <property type="match status" value="1"/>
</dbReference>
<dbReference type="InterPro" id="IPR038664">
    <property type="entry name" value="Gar1/Naf1_Cbf5-bd_sf"/>
</dbReference>
<comment type="catalytic activity">
    <reaction evidence="10">
        <text>Couples ATP hydrolysis with the unwinding of duplex DNA by translocating in the 3'-5' direction.</text>
        <dbReference type="EC" id="5.6.2.4"/>
    </reaction>
</comment>
<keyword evidence="7" id="KW-0694">RNA-binding</keyword>
<dbReference type="InterPro" id="IPR014001">
    <property type="entry name" value="Helicase_ATP-bd"/>
</dbReference>
<evidence type="ECO:0000256" key="14">
    <source>
        <dbReference type="ARBA" id="ARBA00042224"/>
    </source>
</evidence>
<reference evidence="19 20" key="1">
    <citation type="journal article" date="2019" name="Fungal Biol. Biotechnol.">
        <title>Draft genome sequence of fastidious pathogen Ceratobasidium theobromae, which causes vascular-streak dieback in Theobroma cacao.</title>
        <authorList>
            <person name="Ali S.S."/>
            <person name="Asman A."/>
            <person name="Shao J."/>
            <person name="Firmansyah A.P."/>
            <person name="Susilo A.W."/>
            <person name="Rosmana A."/>
            <person name="McMahon P."/>
            <person name="Junaid M."/>
            <person name="Guest D."/>
            <person name="Kheng T.Y."/>
            <person name="Meinhardt L.W."/>
            <person name="Bailey B.A."/>
        </authorList>
    </citation>
    <scope>NUCLEOTIDE SEQUENCE [LARGE SCALE GENOMIC DNA]</scope>
    <source>
        <strain evidence="19 20">CT2</strain>
    </source>
</reference>
<comment type="similarity">
    <text evidence="2">Belongs to the helicase family. RecQ subfamily.</text>
</comment>
<comment type="similarity">
    <text evidence="12">Belongs to the GAR1 family.</text>
</comment>
<keyword evidence="4" id="KW-0698">rRNA processing</keyword>
<feature type="compositionally biased region" description="Gly residues" evidence="16">
    <location>
        <begin position="18"/>
        <end position="28"/>
    </location>
</feature>
<evidence type="ECO:0000256" key="15">
    <source>
        <dbReference type="ARBA" id="ARBA00067245"/>
    </source>
</evidence>
<dbReference type="Gene3D" id="2.40.10.230">
    <property type="entry name" value="Probable tRNA pseudouridine synthase domain"/>
    <property type="match status" value="1"/>
</dbReference>
<feature type="domain" description="Helicase ATP-binding" evidence="17">
    <location>
        <begin position="297"/>
        <end position="465"/>
    </location>
</feature>
<dbReference type="InterPro" id="IPR009000">
    <property type="entry name" value="Transl_B-barrel_sf"/>
</dbReference>
<dbReference type="GO" id="GO:0003723">
    <property type="term" value="F:RNA binding"/>
    <property type="evidence" value="ECO:0007669"/>
    <property type="project" value="UniProtKB-KW"/>
</dbReference>
<evidence type="ECO:0000259" key="18">
    <source>
        <dbReference type="PROSITE" id="PS51194"/>
    </source>
</evidence>
<dbReference type="Pfam" id="PF16124">
    <property type="entry name" value="RecQ_Zn_bind"/>
    <property type="match status" value="1"/>
</dbReference>
<dbReference type="Pfam" id="PF00270">
    <property type="entry name" value="DEAD"/>
    <property type="match status" value="1"/>
</dbReference>
<comment type="subcellular location">
    <subcellularLocation>
        <location evidence="1">Nucleus</location>
        <location evidence="1">Nucleolus</location>
    </subcellularLocation>
</comment>
<evidence type="ECO:0000313" key="19">
    <source>
        <dbReference type="EMBL" id="KAB5596400.1"/>
    </source>
</evidence>
<feature type="region of interest" description="Disordered" evidence="16">
    <location>
        <begin position="1"/>
        <end position="32"/>
    </location>
</feature>
<dbReference type="GO" id="GO:0001522">
    <property type="term" value="P:pseudouridine synthesis"/>
    <property type="evidence" value="ECO:0007669"/>
    <property type="project" value="InterPro"/>
</dbReference>
<evidence type="ECO:0000256" key="2">
    <source>
        <dbReference type="ARBA" id="ARBA00005446"/>
    </source>
</evidence>
<evidence type="ECO:0000313" key="20">
    <source>
        <dbReference type="Proteomes" id="UP000383932"/>
    </source>
</evidence>
<evidence type="ECO:0000256" key="7">
    <source>
        <dbReference type="ARBA" id="ARBA00022884"/>
    </source>
</evidence>
<dbReference type="PANTHER" id="PTHR13710">
    <property type="entry name" value="DNA HELICASE RECQ FAMILY MEMBER"/>
    <property type="match status" value="1"/>
</dbReference>
<gene>
    <name evidence="19" type="ORF">CTheo_37</name>
</gene>
<comment type="caution">
    <text evidence="19">The sequence shown here is derived from an EMBL/GenBank/DDBJ whole genome shotgun (WGS) entry which is preliminary data.</text>
</comment>
<dbReference type="InterPro" id="IPR027417">
    <property type="entry name" value="P-loop_NTPase"/>
</dbReference>
<dbReference type="SMART" id="SM00490">
    <property type="entry name" value="HELICc"/>
    <property type="match status" value="1"/>
</dbReference>
<evidence type="ECO:0000256" key="10">
    <source>
        <dbReference type="ARBA" id="ARBA00034617"/>
    </source>
</evidence>
<dbReference type="GO" id="GO:0005730">
    <property type="term" value="C:nucleolus"/>
    <property type="evidence" value="ECO:0007669"/>
    <property type="project" value="UniProtKB-SubCell"/>
</dbReference>
<evidence type="ECO:0000256" key="5">
    <source>
        <dbReference type="ARBA" id="ARBA00022741"/>
    </source>
</evidence>
<evidence type="ECO:0000256" key="12">
    <source>
        <dbReference type="ARBA" id="ARBA00038293"/>
    </source>
</evidence>
<dbReference type="GO" id="GO:0005524">
    <property type="term" value="F:ATP binding"/>
    <property type="evidence" value="ECO:0007669"/>
    <property type="project" value="UniProtKB-KW"/>
</dbReference>
<dbReference type="InterPro" id="IPR007504">
    <property type="entry name" value="H/ACA_rnp_Gar1/Naf1"/>
</dbReference>
<evidence type="ECO:0000256" key="13">
    <source>
        <dbReference type="ARBA" id="ARBA00040068"/>
    </source>
</evidence>
<evidence type="ECO:0000256" key="4">
    <source>
        <dbReference type="ARBA" id="ARBA00022552"/>
    </source>
</evidence>
<evidence type="ECO:0000256" key="8">
    <source>
        <dbReference type="ARBA" id="ARBA00023242"/>
    </source>
</evidence>
<dbReference type="SUPFAM" id="SSF52540">
    <property type="entry name" value="P-loop containing nucleoside triphosphate hydrolases"/>
    <property type="match status" value="2"/>
</dbReference>